<dbReference type="Proteomes" id="UP000198881">
    <property type="component" value="Unassembled WGS sequence"/>
</dbReference>
<feature type="transmembrane region" description="Helical" evidence="2">
    <location>
        <begin position="105"/>
        <end position="129"/>
    </location>
</feature>
<dbReference type="EMBL" id="FPCG01000002">
    <property type="protein sequence ID" value="SFV20989.1"/>
    <property type="molecule type" value="Genomic_DNA"/>
</dbReference>
<dbReference type="STRING" id="574650.SAMN04487966_102123"/>
<protein>
    <submittedName>
        <fullName evidence="3">Uncharacterized protein</fullName>
    </submittedName>
</protein>
<evidence type="ECO:0000313" key="4">
    <source>
        <dbReference type="Proteomes" id="UP000198881"/>
    </source>
</evidence>
<evidence type="ECO:0000313" key="3">
    <source>
        <dbReference type="EMBL" id="SFV20989.1"/>
    </source>
</evidence>
<feature type="transmembrane region" description="Helical" evidence="2">
    <location>
        <begin position="201"/>
        <end position="220"/>
    </location>
</feature>
<keyword evidence="2" id="KW-0812">Transmembrane</keyword>
<keyword evidence="2" id="KW-0472">Membrane</keyword>
<feature type="transmembrane region" description="Helical" evidence="2">
    <location>
        <begin position="135"/>
        <end position="156"/>
    </location>
</feature>
<sequence>MKDTTEDLERLESEVKDHGHSERDLDWSRDAYFRLLLSQVQSSPAQGEVRRAAEAARGSAQSLEQLHGEPGVWAEATVHRWLRENPERFIRHRGETENTWSLRSALWGIPAVAAGMSFLFALFTVIPGWGPDQMSLGWILVPGAIAVPIILLHAVYSSTLGRRGNLRAVAAAVVVVAVSAVVIAVVAMATQDVLLPQGVPWIWIATGAWTLLAVVAWQLAQRIPGSGAHDDLGLPRRVHTAEEPVDDRTWADQFRSALFHRRVLKDSDVDRAVHEALTHAQQSSNLAVEEFGSPWDYAHALAEDPVVRPRRMTLFTGALAAAWTVLFAAQLVEGLGMDEVPVLESVFRAGMLLLFLGATISSARDWRRAARLKTERTRG</sequence>
<feature type="transmembrane region" description="Helical" evidence="2">
    <location>
        <begin position="314"/>
        <end position="333"/>
    </location>
</feature>
<organism evidence="3 4">
    <name type="scientific">Micrococcus terreus</name>
    <dbReference type="NCBI Taxonomy" id="574650"/>
    <lineage>
        <taxon>Bacteria</taxon>
        <taxon>Bacillati</taxon>
        <taxon>Actinomycetota</taxon>
        <taxon>Actinomycetes</taxon>
        <taxon>Micrococcales</taxon>
        <taxon>Micrococcaceae</taxon>
        <taxon>Micrococcus</taxon>
    </lineage>
</organism>
<evidence type="ECO:0000256" key="2">
    <source>
        <dbReference type="SAM" id="Phobius"/>
    </source>
</evidence>
<proteinExistence type="predicted"/>
<dbReference type="AlphaFoldDB" id="A0A1I7MGE2"/>
<dbReference type="OrthoDB" id="4961690at2"/>
<gene>
    <name evidence="3" type="ORF">SAMN04487966_102123</name>
</gene>
<feature type="transmembrane region" description="Helical" evidence="2">
    <location>
        <begin position="345"/>
        <end position="363"/>
    </location>
</feature>
<keyword evidence="4" id="KW-1185">Reference proteome</keyword>
<feature type="region of interest" description="Disordered" evidence="1">
    <location>
        <begin position="1"/>
        <end position="22"/>
    </location>
</feature>
<evidence type="ECO:0000256" key="1">
    <source>
        <dbReference type="SAM" id="MobiDB-lite"/>
    </source>
</evidence>
<reference evidence="3 4" key="1">
    <citation type="submission" date="2016-10" db="EMBL/GenBank/DDBJ databases">
        <authorList>
            <person name="de Groot N.N."/>
        </authorList>
    </citation>
    <scope>NUCLEOTIDE SEQUENCE [LARGE SCALE GENOMIC DNA]</scope>
    <source>
        <strain evidence="3 4">CGMCC 1.7054</strain>
    </source>
</reference>
<dbReference type="RefSeq" id="WP_091694339.1">
    <property type="nucleotide sequence ID" value="NZ_FPCG01000002.1"/>
</dbReference>
<keyword evidence="2" id="KW-1133">Transmembrane helix</keyword>
<accession>A0A1I7MGE2</accession>
<name>A0A1I7MGE2_9MICC</name>
<feature type="transmembrane region" description="Helical" evidence="2">
    <location>
        <begin position="168"/>
        <end position="189"/>
    </location>
</feature>